<reference evidence="2 3" key="1">
    <citation type="submission" date="2019-05" db="EMBL/GenBank/DDBJ databases">
        <title>Draft Genome Sequences of Six Type Strains of the Genus Massilia.</title>
        <authorList>
            <person name="Miess H."/>
            <person name="Frediansyhah A."/>
            <person name="Gross H."/>
        </authorList>
    </citation>
    <scope>NUCLEOTIDE SEQUENCE [LARGE SCALE GENOMIC DNA]</scope>
    <source>
        <strain evidence="2 3">DSMZ 26121</strain>
    </source>
</reference>
<keyword evidence="3" id="KW-1185">Reference proteome</keyword>
<dbReference type="OrthoDB" id="7065940at2"/>
<dbReference type="Proteomes" id="UP000298763">
    <property type="component" value="Chromosome"/>
</dbReference>
<evidence type="ECO:0008006" key="5">
    <source>
        <dbReference type="Google" id="ProtNLM"/>
    </source>
</evidence>
<proteinExistence type="predicted"/>
<name>A0A4V1EE98_9BURK</name>
<dbReference type="RefSeq" id="WP_137316609.1">
    <property type="nucleotide sequence ID" value="NZ_CP040017.1"/>
</dbReference>
<dbReference type="AlphaFoldDB" id="A0A4V1EE98"/>
<reference evidence="1 4" key="2">
    <citation type="submission" date="2020-08" db="EMBL/GenBank/DDBJ databases">
        <title>Genomic Encyclopedia of Type Strains, Phase III (KMG-III): the genomes of soil and plant-associated and newly described type strains.</title>
        <authorList>
            <person name="Whitman W."/>
        </authorList>
    </citation>
    <scope>NUCLEOTIDE SEQUENCE [LARGE SCALE GENOMIC DNA]</scope>
    <source>
        <strain evidence="1 4">CECT 7753</strain>
    </source>
</reference>
<sequence length="181" mass="19826">MTDVPKLASGVIDTVSFADYFADTFDKFHLEGFDGRRRHSLAARCGFDESASLFATVPTVTSNIYLTISDGDGGTARRVLATLEDIEAGGSVEPGNVVLFDDPALDAVGYCGVLVALPGIFNALGHVPWTMTVQDVEYRLLAVLFLSHEEHLVWRERGHDALMEHFQATNRDLIHFGVRAD</sequence>
<dbReference type="EMBL" id="CP040017">
    <property type="protein sequence ID" value="QCP13831.1"/>
    <property type="molecule type" value="Genomic_DNA"/>
</dbReference>
<evidence type="ECO:0000313" key="1">
    <source>
        <dbReference type="EMBL" id="MBB3223251.1"/>
    </source>
</evidence>
<organism evidence="1 4">
    <name type="scientific">Pseudoduganella umbonata</name>
    <dbReference type="NCBI Taxonomy" id="864828"/>
    <lineage>
        <taxon>Bacteria</taxon>
        <taxon>Pseudomonadati</taxon>
        <taxon>Pseudomonadota</taxon>
        <taxon>Betaproteobacteria</taxon>
        <taxon>Burkholderiales</taxon>
        <taxon>Oxalobacteraceae</taxon>
        <taxon>Telluria group</taxon>
        <taxon>Pseudoduganella</taxon>
    </lineage>
</organism>
<dbReference type="EMBL" id="JACHXS010000008">
    <property type="protein sequence ID" value="MBB3223251.1"/>
    <property type="molecule type" value="Genomic_DNA"/>
</dbReference>
<gene>
    <name evidence="2" type="ORF">FCL38_27915</name>
    <name evidence="1" type="ORF">FHS02_004094</name>
</gene>
<protein>
    <recommendedName>
        <fullName evidence="5">Suppressor of fused domain protein</fullName>
    </recommendedName>
</protein>
<evidence type="ECO:0000313" key="2">
    <source>
        <dbReference type="EMBL" id="QCP13831.1"/>
    </source>
</evidence>
<evidence type="ECO:0000313" key="4">
    <source>
        <dbReference type="Proteomes" id="UP000584325"/>
    </source>
</evidence>
<accession>A0A4V1EE98</accession>
<dbReference type="Proteomes" id="UP000584325">
    <property type="component" value="Unassembled WGS sequence"/>
</dbReference>
<evidence type="ECO:0000313" key="3">
    <source>
        <dbReference type="Proteomes" id="UP000298763"/>
    </source>
</evidence>